<organism evidence="1">
    <name type="scientific">Anguilla anguilla</name>
    <name type="common">European freshwater eel</name>
    <name type="synonym">Muraena anguilla</name>
    <dbReference type="NCBI Taxonomy" id="7936"/>
    <lineage>
        <taxon>Eukaryota</taxon>
        <taxon>Metazoa</taxon>
        <taxon>Chordata</taxon>
        <taxon>Craniata</taxon>
        <taxon>Vertebrata</taxon>
        <taxon>Euteleostomi</taxon>
        <taxon>Actinopterygii</taxon>
        <taxon>Neopterygii</taxon>
        <taxon>Teleostei</taxon>
        <taxon>Anguilliformes</taxon>
        <taxon>Anguillidae</taxon>
        <taxon>Anguilla</taxon>
    </lineage>
</organism>
<dbReference type="EMBL" id="GBXM01048297">
    <property type="protein sequence ID" value="JAH60280.1"/>
    <property type="molecule type" value="Transcribed_RNA"/>
</dbReference>
<reference evidence="1" key="2">
    <citation type="journal article" date="2015" name="Fish Shellfish Immunol.">
        <title>Early steps in the European eel (Anguilla anguilla)-Vibrio vulnificus interaction in the gills: Role of the RtxA13 toxin.</title>
        <authorList>
            <person name="Callol A."/>
            <person name="Pajuelo D."/>
            <person name="Ebbesson L."/>
            <person name="Teles M."/>
            <person name="MacKenzie S."/>
            <person name="Amaro C."/>
        </authorList>
    </citation>
    <scope>NUCLEOTIDE SEQUENCE</scope>
</reference>
<name>A0A0E9U561_ANGAN</name>
<dbReference type="AlphaFoldDB" id="A0A0E9U561"/>
<sequence length="34" mass="4168">MCIPDTYTCSKLWKYFWCFHIFMCPCNSFTSLYS</sequence>
<accession>A0A0E9U561</accession>
<protein>
    <submittedName>
        <fullName evidence="1">Uncharacterized protein</fullName>
    </submittedName>
</protein>
<proteinExistence type="predicted"/>
<reference evidence="1" key="1">
    <citation type="submission" date="2014-11" db="EMBL/GenBank/DDBJ databases">
        <authorList>
            <person name="Amaro Gonzalez C."/>
        </authorList>
    </citation>
    <scope>NUCLEOTIDE SEQUENCE</scope>
</reference>
<evidence type="ECO:0000313" key="1">
    <source>
        <dbReference type="EMBL" id="JAH60280.1"/>
    </source>
</evidence>